<dbReference type="STRING" id="260084.SAMN02927928_1632"/>
<proteinExistence type="predicted"/>
<organism evidence="1 2">
    <name type="scientific">Asticcacaulis taihuensis</name>
    <dbReference type="NCBI Taxonomy" id="260084"/>
    <lineage>
        <taxon>Bacteria</taxon>
        <taxon>Pseudomonadati</taxon>
        <taxon>Pseudomonadota</taxon>
        <taxon>Alphaproteobacteria</taxon>
        <taxon>Caulobacterales</taxon>
        <taxon>Caulobacteraceae</taxon>
        <taxon>Asticcacaulis</taxon>
    </lineage>
</organism>
<dbReference type="EMBL" id="FMTS01000002">
    <property type="protein sequence ID" value="SCW52775.1"/>
    <property type="molecule type" value="Genomic_DNA"/>
</dbReference>
<accession>A0A1G4R823</accession>
<dbReference type="AlphaFoldDB" id="A0A1G4R823"/>
<evidence type="ECO:0000313" key="1">
    <source>
        <dbReference type="EMBL" id="SCW52775.1"/>
    </source>
</evidence>
<reference evidence="2" key="1">
    <citation type="submission" date="2016-10" db="EMBL/GenBank/DDBJ databases">
        <authorList>
            <person name="Varghese N."/>
            <person name="Submissions S."/>
        </authorList>
    </citation>
    <scope>NUCLEOTIDE SEQUENCE [LARGE SCALE GENOMIC DNA]</scope>
    <source>
        <strain evidence="2">CGMCC 1.3431</strain>
    </source>
</reference>
<name>A0A1G4R823_9CAUL</name>
<dbReference type="Proteomes" id="UP000199150">
    <property type="component" value="Unassembled WGS sequence"/>
</dbReference>
<keyword evidence="2" id="KW-1185">Reference proteome</keyword>
<gene>
    <name evidence="1" type="ORF">SAMN02927928_1632</name>
</gene>
<dbReference type="RefSeq" id="WP_170828244.1">
    <property type="nucleotide sequence ID" value="NZ_FMTS01000002.1"/>
</dbReference>
<evidence type="ECO:0000313" key="2">
    <source>
        <dbReference type="Proteomes" id="UP000199150"/>
    </source>
</evidence>
<protein>
    <submittedName>
        <fullName evidence="1">Uncharacterized protein</fullName>
    </submittedName>
</protein>
<sequence length="203" mass="22258">MRIFRLMAIFTTLLCISSCQKPSISRAGNAGMPGQSKQRLSLEKPPSIFPGGLATSSICPEYRGSNVSPSDFELDAYRHRLVKGRLQSAIAINCVIYLYSPSNLRHWAAKGDPVAALADIIVSENAVGFSCGNKERVKHTLQGAVAVKVRDPISQKELSRVPEIYSVLDNIDFYCGDTLDPSNRIEAIVNGFDEEALSPIKYH</sequence>